<evidence type="ECO:0000313" key="4">
    <source>
        <dbReference type="EMBL" id="KAF7999470.1"/>
    </source>
</evidence>
<dbReference type="Pfam" id="PF19327">
    <property type="entry name" value="Ap4A_phos_N"/>
    <property type="match status" value="1"/>
</dbReference>
<dbReference type="InterPro" id="IPR009163">
    <property type="entry name" value="Ap4A_phos1/2"/>
</dbReference>
<dbReference type="Proteomes" id="UP000649328">
    <property type="component" value="Unassembled WGS sequence"/>
</dbReference>
<dbReference type="EMBL" id="JACBPP010000009">
    <property type="protein sequence ID" value="KAF7999470.1"/>
    <property type="molecule type" value="Genomic_DNA"/>
</dbReference>
<protein>
    <recommendedName>
        <fullName evidence="6">ATP adenylyltransferase</fullName>
    </recommendedName>
</protein>
<name>A0A8H7GM28_9ASCO</name>
<comment type="caution">
    <text evidence="4">The sequence shown here is derived from an EMBL/GenBank/DDBJ whole genome shotgun (WGS) entry which is preliminary data.</text>
</comment>
<dbReference type="GO" id="GO:0005524">
    <property type="term" value="F:ATP binding"/>
    <property type="evidence" value="ECO:0007669"/>
    <property type="project" value="InterPro"/>
</dbReference>
<dbReference type="PIRSF" id="PIRSF000846">
    <property type="entry name" value="ATP_adenylyltr"/>
    <property type="match status" value="1"/>
</dbReference>
<dbReference type="InterPro" id="IPR045759">
    <property type="entry name" value="Ap4A_phos1/2_N"/>
</dbReference>
<dbReference type="InterPro" id="IPR043171">
    <property type="entry name" value="Ap4A_phos1/2-like"/>
</dbReference>
<dbReference type="SUPFAM" id="SSF54197">
    <property type="entry name" value="HIT-like"/>
    <property type="match status" value="1"/>
</dbReference>
<evidence type="ECO:0000313" key="5">
    <source>
        <dbReference type="Proteomes" id="UP000649328"/>
    </source>
</evidence>
<dbReference type="GO" id="GO:0009117">
    <property type="term" value="P:nucleotide metabolic process"/>
    <property type="evidence" value="ECO:0007669"/>
    <property type="project" value="InterPro"/>
</dbReference>
<evidence type="ECO:0008006" key="6">
    <source>
        <dbReference type="Google" id="ProtNLM"/>
    </source>
</evidence>
<evidence type="ECO:0000259" key="2">
    <source>
        <dbReference type="Pfam" id="PF09830"/>
    </source>
</evidence>
<dbReference type="Gene3D" id="3.30.428.70">
    <property type="match status" value="1"/>
</dbReference>
<feature type="domain" description="Ap4A phosphorylase 1/2 N-terminal" evidence="3">
    <location>
        <begin position="49"/>
        <end position="167"/>
    </location>
</feature>
<evidence type="ECO:0000259" key="3">
    <source>
        <dbReference type="Pfam" id="PF19327"/>
    </source>
</evidence>
<evidence type="ECO:0000256" key="1">
    <source>
        <dbReference type="PIRSR" id="PIRSR000846-1"/>
    </source>
</evidence>
<dbReference type="InterPro" id="IPR019200">
    <property type="entry name" value="ATP_adenylylTrfase_C"/>
</dbReference>
<accession>A0A8H7GM28</accession>
<feature type="active site" description="Nucleophile" evidence="1">
    <location>
        <position position="158"/>
    </location>
</feature>
<proteinExistence type="predicted"/>
<gene>
    <name evidence="4" type="ORF">HF325_006146</name>
</gene>
<dbReference type="OrthoDB" id="10267950at2759"/>
<reference evidence="4" key="1">
    <citation type="submission" date="2020-10" db="EMBL/GenBank/DDBJ databases">
        <title>The Whole-Genome Sequence of Metschnikowia persimmonesis, a Novel Endophytic Yeast Species Isolated from Medicinal Plant Diospyros kaki Thumb.</title>
        <authorList>
            <person name="Rahmat E."/>
            <person name="Kang Y."/>
        </authorList>
    </citation>
    <scope>NUCLEOTIDE SEQUENCE</scope>
    <source>
        <strain evidence="4">KIOM G15050</strain>
    </source>
</reference>
<dbReference type="GO" id="GO:0003877">
    <property type="term" value="F:ATP:ADP adenylyltransferase activity"/>
    <property type="evidence" value="ECO:0007669"/>
    <property type="project" value="InterPro"/>
</dbReference>
<dbReference type="Pfam" id="PF09830">
    <property type="entry name" value="ATP_transf"/>
    <property type="match status" value="1"/>
</dbReference>
<keyword evidence="5" id="KW-1185">Reference proteome</keyword>
<dbReference type="PANTHER" id="PTHR38420:SF1">
    <property type="entry name" value="PUTATIVE (AFU_ORTHOLOGUE AFUA_5G14690)-RELATED"/>
    <property type="match status" value="1"/>
</dbReference>
<dbReference type="InterPro" id="IPR036265">
    <property type="entry name" value="HIT-like_sf"/>
</dbReference>
<dbReference type="AlphaFoldDB" id="A0A8H7GM28"/>
<organism evidence="4 5">
    <name type="scientific">Metschnikowia pulcherrima</name>
    <dbReference type="NCBI Taxonomy" id="27326"/>
    <lineage>
        <taxon>Eukaryota</taxon>
        <taxon>Fungi</taxon>
        <taxon>Dikarya</taxon>
        <taxon>Ascomycota</taxon>
        <taxon>Saccharomycotina</taxon>
        <taxon>Pichiomycetes</taxon>
        <taxon>Metschnikowiaceae</taxon>
        <taxon>Metschnikowia</taxon>
    </lineage>
</organism>
<sequence>MQGLPTDFCKTLKSTYSTALSHGHLIYAGESAKSNSLNANINDSNYEFRLTVLESLQQRPEKGHVDLNPFDKPEPELTVVDTLGERDEFRIVLNKFPVVPAHFMLVTKSFKPQNSPLAPSELVATFMVLKKLACDADDDWFAFYNCGPSSGASQPHKHIQFMTLPQNHHPFAEKLAESNDHFIPSQKREALQDPNMPFAHFVARLPSEIDERLEEVLLLIFYALVQKVFDVLKNHDVDHISYNFCATTKYMMLVPRSNAKYEGTGINSCGFMGLVLCKDNKTAEQMKRCGFENVLAAIGFPNTSGENSNEYSY</sequence>
<dbReference type="PANTHER" id="PTHR38420">
    <property type="entry name" value="AP-4-A PHOSPHORYLASE II"/>
    <property type="match status" value="1"/>
</dbReference>
<feature type="domain" description="ATP adenylyltransferase C-terminal" evidence="2">
    <location>
        <begin position="194"/>
        <end position="301"/>
    </location>
</feature>